<accession>V4AQN8</accession>
<dbReference type="EMBL" id="KB201550">
    <property type="protein sequence ID" value="ESO95996.1"/>
    <property type="molecule type" value="Genomic_DNA"/>
</dbReference>
<dbReference type="HOGENOM" id="CLU_1257322_0_0_1"/>
<name>V4AQN8_LOTGI</name>
<dbReference type="AlphaFoldDB" id="V4AQN8"/>
<feature type="region of interest" description="Disordered" evidence="1">
    <location>
        <begin position="36"/>
        <end position="72"/>
    </location>
</feature>
<sequence length="220" mass="24208">MVLPESFPSCENSVKSGMIGIVPESDSVCENVISAKSESISENRSENESRSENDNRSIAENDNKEDNLRVENWSVGEKRSAVENGSVVEIKSVAENIPVDIKSSVSNGATGVSSDKQKVIEFVVAPEDECDARDGDKSDEIISLDEESDNIMECDDFSQVSRSSSNSGINPRRHKLVTAPNKETVLKCVRDRATVLSKKKKKESKRKSSFKHVVESELPK</sequence>
<dbReference type="Proteomes" id="UP000030746">
    <property type="component" value="Unassembled WGS sequence"/>
</dbReference>
<feature type="region of interest" description="Disordered" evidence="1">
    <location>
        <begin position="197"/>
        <end position="220"/>
    </location>
</feature>
<dbReference type="RefSeq" id="XP_009053320.1">
    <property type="nucleotide sequence ID" value="XM_009055072.1"/>
</dbReference>
<gene>
    <name evidence="2" type="ORF">LOTGIDRAFT_174979</name>
</gene>
<organism evidence="2 3">
    <name type="scientific">Lottia gigantea</name>
    <name type="common">Giant owl limpet</name>
    <dbReference type="NCBI Taxonomy" id="225164"/>
    <lineage>
        <taxon>Eukaryota</taxon>
        <taxon>Metazoa</taxon>
        <taxon>Spiralia</taxon>
        <taxon>Lophotrochozoa</taxon>
        <taxon>Mollusca</taxon>
        <taxon>Gastropoda</taxon>
        <taxon>Patellogastropoda</taxon>
        <taxon>Lottioidea</taxon>
        <taxon>Lottiidae</taxon>
        <taxon>Lottia</taxon>
    </lineage>
</organism>
<dbReference type="CTD" id="20242950"/>
<protein>
    <submittedName>
        <fullName evidence="2">Uncharacterized protein</fullName>
    </submittedName>
</protein>
<dbReference type="KEGG" id="lgi:LOTGIDRAFT_174979"/>
<dbReference type="GeneID" id="20242950"/>
<evidence type="ECO:0000256" key="1">
    <source>
        <dbReference type="SAM" id="MobiDB-lite"/>
    </source>
</evidence>
<reference evidence="2 3" key="1">
    <citation type="journal article" date="2013" name="Nature">
        <title>Insights into bilaterian evolution from three spiralian genomes.</title>
        <authorList>
            <person name="Simakov O."/>
            <person name="Marletaz F."/>
            <person name="Cho S.J."/>
            <person name="Edsinger-Gonzales E."/>
            <person name="Havlak P."/>
            <person name="Hellsten U."/>
            <person name="Kuo D.H."/>
            <person name="Larsson T."/>
            <person name="Lv J."/>
            <person name="Arendt D."/>
            <person name="Savage R."/>
            <person name="Osoegawa K."/>
            <person name="de Jong P."/>
            <person name="Grimwood J."/>
            <person name="Chapman J.A."/>
            <person name="Shapiro H."/>
            <person name="Aerts A."/>
            <person name="Otillar R.P."/>
            <person name="Terry A.Y."/>
            <person name="Boore J.L."/>
            <person name="Grigoriev I.V."/>
            <person name="Lindberg D.R."/>
            <person name="Seaver E.C."/>
            <person name="Weisblat D.A."/>
            <person name="Putnam N.H."/>
            <person name="Rokhsar D.S."/>
        </authorList>
    </citation>
    <scope>NUCLEOTIDE SEQUENCE [LARGE SCALE GENOMIC DNA]</scope>
</reference>
<proteinExistence type="predicted"/>
<evidence type="ECO:0000313" key="3">
    <source>
        <dbReference type="Proteomes" id="UP000030746"/>
    </source>
</evidence>
<feature type="compositionally biased region" description="Basic residues" evidence="1">
    <location>
        <begin position="197"/>
        <end position="210"/>
    </location>
</feature>
<feature type="compositionally biased region" description="Basic and acidic residues" evidence="1">
    <location>
        <begin position="39"/>
        <end position="69"/>
    </location>
</feature>
<evidence type="ECO:0000313" key="2">
    <source>
        <dbReference type="EMBL" id="ESO95996.1"/>
    </source>
</evidence>
<keyword evidence="3" id="KW-1185">Reference proteome</keyword>